<evidence type="ECO:0000313" key="3">
    <source>
        <dbReference type="EMBL" id="SDG46542.1"/>
    </source>
</evidence>
<proteinExistence type="predicted"/>
<dbReference type="EMBL" id="FNCI01000014">
    <property type="protein sequence ID" value="SDG46542.1"/>
    <property type="molecule type" value="Genomic_DNA"/>
</dbReference>
<dbReference type="InterPro" id="IPR010791">
    <property type="entry name" value="AttH_dom"/>
</dbReference>
<evidence type="ECO:0000313" key="4">
    <source>
        <dbReference type="Proteomes" id="UP000198641"/>
    </source>
</evidence>
<dbReference type="SUPFAM" id="SSF159245">
    <property type="entry name" value="AttH-like"/>
    <property type="match status" value="1"/>
</dbReference>
<feature type="region of interest" description="Disordered" evidence="1">
    <location>
        <begin position="49"/>
        <end position="70"/>
    </location>
</feature>
<feature type="domain" description="AttH" evidence="2">
    <location>
        <begin position="96"/>
        <end position="300"/>
    </location>
</feature>
<dbReference type="PANTHER" id="PTHR38591:SF1">
    <property type="entry name" value="BLL1000 PROTEIN"/>
    <property type="match status" value="1"/>
</dbReference>
<reference evidence="3 4" key="1">
    <citation type="submission" date="2016-10" db="EMBL/GenBank/DDBJ databases">
        <authorList>
            <person name="de Groot N.N."/>
        </authorList>
    </citation>
    <scope>NUCLEOTIDE SEQUENCE [LARGE SCALE GENOMIC DNA]</scope>
    <source>
        <strain evidence="3 4">BH539</strain>
    </source>
</reference>
<dbReference type="InterPro" id="IPR023374">
    <property type="entry name" value="AttH-like_dom_sf"/>
</dbReference>
<accession>A0A1G7UG52</accession>
<organism evidence="3 4">
    <name type="scientific">Onishia taeanensis</name>
    <dbReference type="NCBI Taxonomy" id="284577"/>
    <lineage>
        <taxon>Bacteria</taxon>
        <taxon>Pseudomonadati</taxon>
        <taxon>Pseudomonadota</taxon>
        <taxon>Gammaproteobacteria</taxon>
        <taxon>Oceanospirillales</taxon>
        <taxon>Halomonadaceae</taxon>
        <taxon>Onishia</taxon>
    </lineage>
</organism>
<gene>
    <name evidence="3" type="ORF">SAMN05216571_11483</name>
</gene>
<name>A0A1G7UG52_9GAMM</name>
<feature type="compositionally biased region" description="Polar residues" evidence="1">
    <location>
        <begin position="49"/>
        <end position="58"/>
    </location>
</feature>
<dbReference type="RefSeq" id="WP_245696496.1">
    <property type="nucleotide sequence ID" value="NZ_FNCI01000014.1"/>
</dbReference>
<dbReference type="Gene3D" id="2.40.370.10">
    <property type="entry name" value="AttH-like domain"/>
    <property type="match status" value="2"/>
</dbReference>
<evidence type="ECO:0000259" key="2">
    <source>
        <dbReference type="Pfam" id="PF07143"/>
    </source>
</evidence>
<evidence type="ECO:0000256" key="1">
    <source>
        <dbReference type="SAM" id="MobiDB-lite"/>
    </source>
</evidence>
<keyword evidence="3" id="KW-0378">Hydrolase</keyword>
<sequence>MNRRSTIRRLFTRLPRWKRMLLAGLMLALVLGLALGLVPSLALLTGPTGDSTPPTAQAPSGGFAGLGRAADGFTQARPGQALRFPEDHGAHPGFRTEWWYLTANLHDEQGRPLGVQWTLFRQALAPPAAQQDAKDAVGTTNPWASNQLWMAHAAVSRDEAHVVAERLSRGSPKGLAGPAGVRAMPFAAWIDDWQLTGALSETLSKALPNTLASPLSSSTDALSQLSVSATLDETTRYRLTLTAEGPLVAHGEAGFSQKAADGQGSFYYSQPFYRAEGEVTLNGETHRVSGRAWLDREWSSQLLSEAQQGWDWLSLHLADGTKLMAFRLRGGAAGGGETQGDTGDYLSGSLISADGTLTPLGPTELSLTPIAERSVAGRRLPTRWRLEVPGQGLDLTISARHPNRWMTTQVPYWEGAVTVEGSDGRPRGEGYLEMTGY</sequence>
<dbReference type="Pfam" id="PF07143">
    <property type="entry name" value="CrtC"/>
    <property type="match status" value="1"/>
</dbReference>
<dbReference type="GO" id="GO:0016787">
    <property type="term" value="F:hydrolase activity"/>
    <property type="evidence" value="ECO:0007669"/>
    <property type="project" value="UniProtKB-KW"/>
</dbReference>
<dbReference type="Pfam" id="PF17186">
    <property type="entry name" value="Lipocalin_9"/>
    <property type="match status" value="1"/>
</dbReference>
<dbReference type="PANTHER" id="PTHR38591">
    <property type="entry name" value="HYDROLASE"/>
    <property type="match status" value="1"/>
</dbReference>
<dbReference type="STRING" id="284577.SAMN05216571_11483"/>
<protein>
    <submittedName>
        <fullName evidence="3">Predicted secreted hydrolase</fullName>
    </submittedName>
</protein>
<dbReference type="Proteomes" id="UP000198641">
    <property type="component" value="Unassembled WGS sequence"/>
</dbReference>
<dbReference type="AlphaFoldDB" id="A0A1G7UG52"/>
<keyword evidence="4" id="KW-1185">Reference proteome</keyword>